<dbReference type="GeneID" id="14883297"/>
<dbReference type="Proteomes" id="UP000014680">
    <property type="component" value="Unassembled WGS sequence"/>
</dbReference>
<proteinExistence type="predicted"/>
<protein>
    <submittedName>
        <fullName evidence="2">Uncharacterized protein</fullName>
    </submittedName>
</protein>
<dbReference type="KEGG" id="eiv:EIN_064440"/>
<evidence type="ECO:0000313" key="3">
    <source>
        <dbReference type="Proteomes" id="UP000014680"/>
    </source>
</evidence>
<feature type="region of interest" description="Disordered" evidence="1">
    <location>
        <begin position="201"/>
        <end position="291"/>
    </location>
</feature>
<dbReference type="VEuPathDB" id="AmoebaDB:EIN_064440"/>
<dbReference type="AlphaFoldDB" id="A0A0A1TV59"/>
<evidence type="ECO:0000256" key="1">
    <source>
        <dbReference type="SAM" id="MobiDB-lite"/>
    </source>
</evidence>
<evidence type="ECO:0000313" key="2">
    <source>
        <dbReference type="EMBL" id="ELP84219.1"/>
    </source>
</evidence>
<organism evidence="2 3">
    <name type="scientific">Entamoeba invadens IP1</name>
    <dbReference type="NCBI Taxonomy" id="370355"/>
    <lineage>
        <taxon>Eukaryota</taxon>
        <taxon>Amoebozoa</taxon>
        <taxon>Evosea</taxon>
        <taxon>Archamoebae</taxon>
        <taxon>Mastigamoebida</taxon>
        <taxon>Entamoebidae</taxon>
        <taxon>Entamoeba</taxon>
    </lineage>
</organism>
<feature type="compositionally biased region" description="Basic residues" evidence="1">
    <location>
        <begin position="278"/>
        <end position="291"/>
    </location>
</feature>
<keyword evidence="3" id="KW-1185">Reference proteome</keyword>
<feature type="compositionally biased region" description="Basic residues" evidence="1">
    <location>
        <begin position="211"/>
        <end position="222"/>
    </location>
</feature>
<name>A0A0A1TV59_ENTIV</name>
<accession>A0A0A1TV59</accession>
<feature type="compositionally biased region" description="Basic and acidic residues" evidence="1">
    <location>
        <begin position="227"/>
        <end position="236"/>
    </location>
</feature>
<dbReference type="RefSeq" id="XP_004183565.1">
    <property type="nucleotide sequence ID" value="XM_004183517.1"/>
</dbReference>
<sequence length="291" mass="33619">MYTTAFISFTTTALVFGATYLFKYLFNSNEVSQITNEHTSVDKTQTLYSSELHNELHSDSQSHTLPLTPMEEMKSVKENIQNCTDNLTTCAFGECKITQQGISPQPKRELDDISPIPKDNTDLDLELFGDDFQQHYNDFVSQQNLYPNTENDNTVMTFVPLDKVIKRQDGGLLCYVKPKQFDDFVDANRIFNEIDSNTEFKRKQAEQQKPPKLKFVRPKRARSLSPNEKKKEEKKPKSPRNRFIGKKHKIANTKESLATSEEVANLGINTEEHTTVVNKKRRKQKVEMKKR</sequence>
<dbReference type="EMBL" id="KB207140">
    <property type="protein sequence ID" value="ELP84219.1"/>
    <property type="molecule type" value="Genomic_DNA"/>
</dbReference>
<feature type="compositionally biased region" description="Basic residues" evidence="1">
    <location>
        <begin position="237"/>
        <end position="251"/>
    </location>
</feature>
<gene>
    <name evidence="2" type="ORF">EIN_064440</name>
</gene>
<reference evidence="2 3" key="1">
    <citation type="submission" date="2012-10" db="EMBL/GenBank/DDBJ databases">
        <authorList>
            <person name="Zafar N."/>
            <person name="Inman J."/>
            <person name="Hall N."/>
            <person name="Lorenzi H."/>
            <person name="Caler E."/>
        </authorList>
    </citation>
    <scope>NUCLEOTIDE SEQUENCE [LARGE SCALE GENOMIC DNA]</scope>
    <source>
        <strain evidence="2 3">IP1</strain>
    </source>
</reference>